<dbReference type="InterPro" id="IPR036291">
    <property type="entry name" value="NAD(P)-bd_dom_sf"/>
</dbReference>
<evidence type="ECO:0000313" key="2">
    <source>
        <dbReference type="Proteomes" id="UP000633509"/>
    </source>
</evidence>
<gene>
    <name evidence="1" type="ORF">H4W80_002322</name>
</gene>
<reference evidence="1 2" key="1">
    <citation type="submission" date="2020-10" db="EMBL/GenBank/DDBJ databases">
        <title>Sequencing the genomes of 1000 actinobacteria strains.</title>
        <authorList>
            <person name="Klenk H.-P."/>
        </authorList>
    </citation>
    <scope>NUCLEOTIDE SEQUENCE [LARGE SCALE GENOMIC DNA]</scope>
    <source>
        <strain evidence="1 2">DSM 43173</strain>
    </source>
</reference>
<comment type="caution">
    <text evidence="1">The sequence shown here is derived from an EMBL/GenBank/DDBJ whole genome shotgun (WGS) entry which is preliminary data.</text>
</comment>
<dbReference type="Gene3D" id="3.40.50.720">
    <property type="entry name" value="NAD(P)-binding Rossmann-like Domain"/>
    <property type="match status" value="1"/>
</dbReference>
<dbReference type="SUPFAM" id="SSF51735">
    <property type="entry name" value="NAD(P)-binding Rossmann-fold domains"/>
    <property type="match status" value="1"/>
</dbReference>
<keyword evidence="2" id="KW-1185">Reference proteome</keyword>
<dbReference type="InterPro" id="IPR002347">
    <property type="entry name" value="SDR_fam"/>
</dbReference>
<dbReference type="EMBL" id="JADBEK010000001">
    <property type="protein sequence ID" value="MBE1584064.1"/>
    <property type="molecule type" value="Genomic_DNA"/>
</dbReference>
<name>A0ABR9LTS9_9ACTN</name>
<dbReference type="Pfam" id="PF13561">
    <property type="entry name" value="adh_short_C2"/>
    <property type="match status" value="1"/>
</dbReference>
<dbReference type="Proteomes" id="UP000633509">
    <property type="component" value="Unassembled WGS sequence"/>
</dbReference>
<sequence length="61" mass="6228">MVACLEGLDDLRQGLAFGGRGEPDPQQSGTPADVADVIAFLAGDTARWITGQNLNATGGVI</sequence>
<proteinExistence type="predicted"/>
<evidence type="ECO:0000313" key="1">
    <source>
        <dbReference type="EMBL" id="MBE1584064.1"/>
    </source>
</evidence>
<accession>A0ABR9LTS9</accession>
<protein>
    <submittedName>
        <fullName evidence="1">NAD(P)-dependent dehydrogenase (Short-subunit alcohol dehydrogenase family)</fullName>
    </submittedName>
</protein>
<dbReference type="RefSeq" id="WP_318786810.1">
    <property type="nucleotide sequence ID" value="NZ_JADBEK010000001.1"/>
</dbReference>
<organism evidence="1 2">
    <name type="scientific">Nonomuraea angiospora</name>
    <dbReference type="NCBI Taxonomy" id="46172"/>
    <lineage>
        <taxon>Bacteria</taxon>
        <taxon>Bacillati</taxon>
        <taxon>Actinomycetota</taxon>
        <taxon>Actinomycetes</taxon>
        <taxon>Streptosporangiales</taxon>
        <taxon>Streptosporangiaceae</taxon>
        <taxon>Nonomuraea</taxon>
    </lineage>
</organism>